<feature type="region of interest" description="Disordered" evidence="1">
    <location>
        <begin position="462"/>
        <end position="483"/>
    </location>
</feature>
<dbReference type="Proteomes" id="UP001174909">
    <property type="component" value="Unassembled WGS sequence"/>
</dbReference>
<comment type="caution">
    <text evidence="2">The sequence shown here is derived from an EMBL/GenBank/DDBJ whole genome shotgun (WGS) entry which is preliminary data.</text>
</comment>
<dbReference type="AlphaFoldDB" id="A0AA35TQL1"/>
<protein>
    <submittedName>
        <fullName evidence="2">Uncharacterized protein</fullName>
    </submittedName>
</protein>
<feature type="compositionally biased region" description="Basic and acidic residues" evidence="1">
    <location>
        <begin position="421"/>
        <end position="433"/>
    </location>
</feature>
<reference evidence="2" key="1">
    <citation type="submission" date="2023-03" db="EMBL/GenBank/DDBJ databases">
        <authorList>
            <person name="Steffen K."/>
            <person name="Cardenas P."/>
        </authorList>
    </citation>
    <scope>NUCLEOTIDE SEQUENCE</scope>
</reference>
<feature type="region of interest" description="Disordered" evidence="1">
    <location>
        <begin position="389"/>
        <end position="433"/>
    </location>
</feature>
<dbReference type="EMBL" id="CASHTH010003974">
    <property type="protein sequence ID" value="CAI8051949.1"/>
    <property type="molecule type" value="Genomic_DNA"/>
</dbReference>
<feature type="compositionally biased region" description="Basic and acidic residues" evidence="1">
    <location>
        <begin position="216"/>
        <end position="232"/>
    </location>
</feature>
<evidence type="ECO:0000313" key="3">
    <source>
        <dbReference type="Proteomes" id="UP001174909"/>
    </source>
</evidence>
<feature type="compositionally biased region" description="Basic residues" evidence="1">
    <location>
        <begin position="467"/>
        <end position="476"/>
    </location>
</feature>
<organism evidence="2 3">
    <name type="scientific">Geodia barretti</name>
    <name type="common">Barrett's horny sponge</name>
    <dbReference type="NCBI Taxonomy" id="519541"/>
    <lineage>
        <taxon>Eukaryota</taxon>
        <taxon>Metazoa</taxon>
        <taxon>Porifera</taxon>
        <taxon>Demospongiae</taxon>
        <taxon>Heteroscleromorpha</taxon>
        <taxon>Tetractinellida</taxon>
        <taxon>Astrophorina</taxon>
        <taxon>Geodiidae</taxon>
        <taxon>Geodia</taxon>
    </lineage>
</organism>
<feature type="region of interest" description="Disordered" evidence="1">
    <location>
        <begin position="207"/>
        <end position="286"/>
    </location>
</feature>
<evidence type="ECO:0000256" key="1">
    <source>
        <dbReference type="SAM" id="MobiDB-lite"/>
    </source>
</evidence>
<evidence type="ECO:0000313" key="2">
    <source>
        <dbReference type="EMBL" id="CAI8051949.1"/>
    </source>
</evidence>
<sequence>MADNGEGGGEKPRTDITGLRQQVLTLAARSFEGAAEKPIDEVVSRVLTKRRKKWRKRHNLPSEARPPDPGLRGEKERLTERFYQCGERLRACRNSGYSLVRQLESNKRRLQLQVAERYQQMTTRLCLEPESNRQSASFETAEKDTILLKDLQRAISQADALVKVKKMKLSMTPRLPPLHRRELLNDTMSNDQFGLSLLVPPHQVVQQASPSISEDEAGKVKVDVERSRRHPELTQLLRSPGNGAAAEDSPPLEQLNVTNGNSSRRVSTATGTDVPGEGVEERMNLDPAVELAPIMREIAADEGGEGSSEDPPRVACVMSLMEGQDTASVVEVTADNDDLIETNSSLFSDEKSDIVEQPLEPAFDDRLMSNNILPEKEEIVSTMPDGFNEEVEVESEPLTPPPSHPAPIDTNHNSMSEESSPENHRDMNHHQSMAEEELVEMIMRDSELTAWIAKARLRPRTPISYRLARKKRRSRSRSSYVHE</sequence>
<keyword evidence="3" id="KW-1185">Reference proteome</keyword>
<gene>
    <name evidence="2" type="ORF">GBAR_LOCUS28419</name>
</gene>
<name>A0AA35TQL1_GEOBA</name>
<accession>A0AA35TQL1</accession>
<feature type="compositionally biased region" description="Polar residues" evidence="1">
    <location>
        <begin position="255"/>
        <end position="271"/>
    </location>
</feature>
<feature type="region of interest" description="Disordered" evidence="1">
    <location>
        <begin position="53"/>
        <end position="75"/>
    </location>
</feature>
<proteinExistence type="predicted"/>